<dbReference type="KEGG" id="glo:Glov_2823"/>
<keyword evidence="1" id="KW-0547">Nucleotide-binding</keyword>
<dbReference type="GO" id="GO:0043565">
    <property type="term" value="F:sequence-specific DNA binding"/>
    <property type="evidence" value="ECO:0007669"/>
    <property type="project" value="InterPro"/>
</dbReference>
<dbReference type="GO" id="GO:0006355">
    <property type="term" value="P:regulation of DNA-templated transcription"/>
    <property type="evidence" value="ECO:0007669"/>
    <property type="project" value="InterPro"/>
</dbReference>
<dbReference type="RefSeq" id="WP_012470865.1">
    <property type="nucleotide sequence ID" value="NC_010814.1"/>
</dbReference>
<dbReference type="InterPro" id="IPR002197">
    <property type="entry name" value="HTH_Fis"/>
</dbReference>
<dbReference type="Pfam" id="PF00158">
    <property type="entry name" value="Sigma54_activat"/>
    <property type="match status" value="1"/>
</dbReference>
<dbReference type="InterPro" id="IPR058031">
    <property type="entry name" value="AAA_lid_NorR"/>
</dbReference>
<dbReference type="SUPFAM" id="SSF46689">
    <property type="entry name" value="Homeodomain-like"/>
    <property type="match status" value="1"/>
</dbReference>
<dbReference type="Proteomes" id="UP000002420">
    <property type="component" value="Chromosome"/>
</dbReference>
<dbReference type="PROSITE" id="PS00688">
    <property type="entry name" value="SIGMA54_INTERACT_3"/>
    <property type="match status" value="1"/>
</dbReference>
<reference evidence="8 9" key="1">
    <citation type="submission" date="2008-05" db="EMBL/GenBank/DDBJ databases">
        <title>Complete sequence of chromosome of Geobacter lovleyi SZ.</title>
        <authorList>
            <consortium name="US DOE Joint Genome Institute"/>
            <person name="Lucas S."/>
            <person name="Copeland A."/>
            <person name="Lapidus A."/>
            <person name="Glavina del Rio T."/>
            <person name="Dalin E."/>
            <person name="Tice H."/>
            <person name="Bruce D."/>
            <person name="Goodwin L."/>
            <person name="Pitluck S."/>
            <person name="Chertkov O."/>
            <person name="Meincke L."/>
            <person name="Brettin T."/>
            <person name="Detter J.C."/>
            <person name="Han C."/>
            <person name="Tapia R."/>
            <person name="Kuske C.R."/>
            <person name="Schmutz J."/>
            <person name="Larimer F."/>
            <person name="Land M."/>
            <person name="Hauser L."/>
            <person name="Kyrpides N."/>
            <person name="Mikhailova N."/>
            <person name="Sung Y."/>
            <person name="Fletcher K.E."/>
            <person name="Ritalahti K.M."/>
            <person name="Loeffler F.E."/>
            <person name="Richardson P."/>
        </authorList>
    </citation>
    <scope>NUCLEOTIDE SEQUENCE [LARGE SCALE GENOMIC DNA]</scope>
    <source>
        <strain evidence="9">ATCC BAA-1151 / DSM 17278 / SZ</strain>
    </source>
</reference>
<evidence type="ECO:0000313" key="9">
    <source>
        <dbReference type="Proteomes" id="UP000002420"/>
    </source>
</evidence>
<feature type="domain" description="Response regulatory" evidence="7">
    <location>
        <begin position="3"/>
        <end position="116"/>
    </location>
</feature>
<name>B3E7W3_TRIL1</name>
<keyword evidence="5" id="KW-0597">Phosphoprotein</keyword>
<dbReference type="InterPro" id="IPR002078">
    <property type="entry name" value="Sigma_54_int"/>
</dbReference>
<evidence type="ECO:0000256" key="1">
    <source>
        <dbReference type="ARBA" id="ARBA00022741"/>
    </source>
</evidence>
<evidence type="ECO:0000259" key="6">
    <source>
        <dbReference type="PROSITE" id="PS50045"/>
    </source>
</evidence>
<dbReference type="EMBL" id="CP001089">
    <property type="protein sequence ID" value="ACD96536.1"/>
    <property type="molecule type" value="Genomic_DNA"/>
</dbReference>
<dbReference type="Gene3D" id="1.10.10.60">
    <property type="entry name" value="Homeodomain-like"/>
    <property type="match status" value="1"/>
</dbReference>
<evidence type="ECO:0000256" key="2">
    <source>
        <dbReference type="ARBA" id="ARBA00022840"/>
    </source>
</evidence>
<gene>
    <name evidence="8" type="ordered locus">Glov_2823</name>
</gene>
<dbReference type="SUPFAM" id="SSF52172">
    <property type="entry name" value="CheY-like"/>
    <property type="match status" value="1"/>
</dbReference>
<dbReference type="InterPro" id="IPR025944">
    <property type="entry name" value="Sigma_54_int_dom_CS"/>
</dbReference>
<dbReference type="AlphaFoldDB" id="B3E7W3"/>
<dbReference type="STRING" id="398767.Glov_2823"/>
<accession>B3E7W3</accession>
<feature type="domain" description="Sigma-54 factor interaction" evidence="6">
    <location>
        <begin position="141"/>
        <end position="369"/>
    </location>
</feature>
<dbReference type="InterPro" id="IPR003593">
    <property type="entry name" value="AAA+_ATPase"/>
</dbReference>
<dbReference type="PRINTS" id="PR01590">
    <property type="entry name" value="HTHFIS"/>
</dbReference>
<organism evidence="8 9">
    <name type="scientific">Trichlorobacter lovleyi (strain ATCC BAA-1151 / DSM 17278 / SZ)</name>
    <name type="common">Geobacter lovleyi</name>
    <dbReference type="NCBI Taxonomy" id="398767"/>
    <lineage>
        <taxon>Bacteria</taxon>
        <taxon>Pseudomonadati</taxon>
        <taxon>Thermodesulfobacteriota</taxon>
        <taxon>Desulfuromonadia</taxon>
        <taxon>Geobacterales</taxon>
        <taxon>Geobacteraceae</taxon>
        <taxon>Trichlorobacter</taxon>
    </lineage>
</organism>
<evidence type="ECO:0000256" key="3">
    <source>
        <dbReference type="ARBA" id="ARBA00023015"/>
    </source>
</evidence>
<proteinExistence type="predicted"/>
<dbReference type="SMART" id="SM00382">
    <property type="entry name" value="AAA"/>
    <property type="match status" value="1"/>
</dbReference>
<evidence type="ECO:0000259" key="7">
    <source>
        <dbReference type="PROSITE" id="PS50110"/>
    </source>
</evidence>
<dbReference type="FunFam" id="3.40.50.300:FF:000006">
    <property type="entry name" value="DNA-binding transcriptional regulator NtrC"/>
    <property type="match status" value="1"/>
</dbReference>
<dbReference type="SMART" id="SM00448">
    <property type="entry name" value="REC"/>
    <property type="match status" value="1"/>
</dbReference>
<dbReference type="InterPro" id="IPR011006">
    <property type="entry name" value="CheY-like_superfamily"/>
</dbReference>
<dbReference type="Gene3D" id="3.40.50.2300">
    <property type="match status" value="1"/>
</dbReference>
<dbReference type="GO" id="GO:0000160">
    <property type="term" value="P:phosphorelay signal transduction system"/>
    <property type="evidence" value="ECO:0007669"/>
    <property type="project" value="InterPro"/>
</dbReference>
<dbReference type="HOGENOM" id="CLU_000445_0_6_7"/>
<evidence type="ECO:0000256" key="5">
    <source>
        <dbReference type="PROSITE-ProRule" id="PRU00169"/>
    </source>
</evidence>
<evidence type="ECO:0000313" key="8">
    <source>
        <dbReference type="EMBL" id="ACD96536.1"/>
    </source>
</evidence>
<evidence type="ECO:0000256" key="4">
    <source>
        <dbReference type="ARBA" id="ARBA00023163"/>
    </source>
</evidence>
<dbReference type="InterPro" id="IPR001789">
    <property type="entry name" value="Sig_transdc_resp-reg_receiver"/>
</dbReference>
<dbReference type="PROSITE" id="PS50110">
    <property type="entry name" value="RESPONSE_REGULATORY"/>
    <property type="match status" value="1"/>
</dbReference>
<dbReference type="InterPro" id="IPR025662">
    <property type="entry name" value="Sigma_54_int_dom_ATP-bd_1"/>
</dbReference>
<dbReference type="PROSITE" id="PS00675">
    <property type="entry name" value="SIGMA54_INTERACT_1"/>
    <property type="match status" value="1"/>
</dbReference>
<sequence length="447" mass="50124">MIRVLVVDDDSLTCKILTRMLGPEYQVHSFSNGADALDHFSRHGAEIVLTDLKMPRMGGQELLEQLIKLDPQVIVFVITGHSSLESAVAAVKQGAYDFIAKPFDPDDVLLRINRALKERRLEDEVALYRSEQERQRSRHIPLTSNPQMQQLLDLARRAARTDSTVLIQGETGVGKELVARAIHFWSPRREQPFVAVNCGALSEGVLESELFGHEKGAFTGAHAKRIGYFELASRGTLFLDEIGTTNNAFQVRLLRVLQERVVQRVGGGISIPVDSRIIAATNRDLEEEARQGRFRADLYYRLGVVTLRVPPLRERPEDIRLLAEHFLAGHGAINPRITGIAPAGMRLLEQYDYPGNVRELENIIERAMILETGTVLTPESLLIGCQNEATGTDEVESLRIDEAEQEHILRVLKSCNGRKLEAARLLGINKTTLWRKMKRYGIGEESV</sequence>
<protein>
    <submittedName>
        <fullName evidence="8">Two component, sigma54 specific, transcriptional regulator, Fis family</fullName>
    </submittedName>
</protein>
<dbReference type="OrthoDB" id="5401077at2"/>
<keyword evidence="4" id="KW-0804">Transcription</keyword>
<feature type="modified residue" description="4-aspartylphosphate" evidence="5">
    <location>
        <position position="51"/>
    </location>
</feature>
<dbReference type="Gene3D" id="1.10.8.60">
    <property type="match status" value="1"/>
</dbReference>
<keyword evidence="9" id="KW-1185">Reference proteome</keyword>
<dbReference type="Pfam" id="PF00072">
    <property type="entry name" value="Response_reg"/>
    <property type="match status" value="1"/>
</dbReference>
<dbReference type="InterPro" id="IPR009057">
    <property type="entry name" value="Homeodomain-like_sf"/>
</dbReference>
<dbReference type="eggNOG" id="COG2204">
    <property type="taxonomic scope" value="Bacteria"/>
</dbReference>
<dbReference type="Gene3D" id="3.40.50.300">
    <property type="entry name" value="P-loop containing nucleotide triphosphate hydrolases"/>
    <property type="match status" value="1"/>
</dbReference>
<dbReference type="PROSITE" id="PS50045">
    <property type="entry name" value="SIGMA54_INTERACT_4"/>
    <property type="match status" value="1"/>
</dbReference>
<dbReference type="PANTHER" id="PTHR32071">
    <property type="entry name" value="TRANSCRIPTIONAL REGULATORY PROTEIN"/>
    <property type="match status" value="1"/>
</dbReference>
<dbReference type="Pfam" id="PF02954">
    <property type="entry name" value="HTH_8"/>
    <property type="match status" value="1"/>
</dbReference>
<dbReference type="InterPro" id="IPR027417">
    <property type="entry name" value="P-loop_NTPase"/>
</dbReference>
<dbReference type="CDD" id="cd00009">
    <property type="entry name" value="AAA"/>
    <property type="match status" value="1"/>
</dbReference>
<dbReference type="GO" id="GO:0005524">
    <property type="term" value="F:ATP binding"/>
    <property type="evidence" value="ECO:0007669"/>
    <property type="project" value="UniProtKB-KW"/>
</dbReference>
<dbReference type="SUPFAM" id="SSF52540">
    <property type="entry name" value="P-loop containing nucleoside triphosphate hydrolases"/>
    <property type="match status" value="1"/>
</dbReference>
<keyword evidence="3" id="KW-0805">Transcription regulation</keyword>
<keyword evidence="2" id="KW-0067">ATP-binding</keyword>
<dbReference type="Pfam" id="PF25601">
    <property type="entry name" value="AAA_lid_14"/>
    <property type="match status" value="1"/>
</dbReference>